<dbReference type="InterPro" id="IPR016007">
    <property type="entry name" value="Alpha_rhamnosid"/>
</dbReference>
<name>A0ABT1YBE6_9BACL</name>
<evidence type="ECO:0000256" key="2">
    <source>
        <dbReference type="ARBA" id="ARBA00012652"/>
    </source>
</evidence>
<dbReference type="PANTHER" id="PTHR33307:SF6">
    <property type="entry name" value="ALPHA-RHAMNOSIDASE (EUROFUNG)-RELATED"/>
    <property type="match status" value="1"/>
</dbReference>
<gene>
    <name evidence="8" type="ORF">NV381_04780</name>
</gene>
<dbReference type="RefSeq" id="WP_258212124.1">
    <property type="nucleotide sequence ID" value="NZ_JANQBD010000002.1"/>
</dbReference>
<keyword evidence="9" id="KW-1185">Reference proteome</keyword>
<comment type="caution">
    <text evidence="8">The sequence shown here is derived from an EMBL/GenBank/DDBJ whole genome shotgun (WGS) entry which is preliminary data.</text>
</comment>
<dbReference type="InterPro" id="IPR013783">
    <property type="entry name" value="Ig-like_fold"/>
</dbReference>
<dbReference type="PANTHER" id="PTHR33307">
    <property type="entry name" value="ALPHA-RHAMNOSIDASE (EUROFUNG)"/>
    <property type="match status" value="1"/>
</dbReference>
<feature type="domain" description="Alpha-L-rhamnosidase six-hairpin glycosidase" evidence="6">
    <location>
        <begin position="433"/>
        <end position="777"/>
    </location>
</feature>
<dbReference type="Gene3D" id="2.60.120.260">
    <property type="entry name" value="Galactose-binding domain-like"/>
    <property type="match status" value="2"/>
</dbReference>
<dbReference type="Pfam" id="PF25788">
    <property type="entry name" value="Ig_Rha78A_N"/>
    <property type="match status" value="1"/>
</dbReference>
<dbReference type="Gene3D" id="1.50.10.10">
    <property type="match status" value="1"/>
</dbReference>
<evidence type="ECO:0000259" key="6">
    <source>
        <dbReference type="Pfam" id="PF17389"/>
    </source>
</evidence>
<proteinExistence type="predicted"/>
<dbReference type="InterPro" id="IPR013737">
    <property type="entry name" value="Bac_rhamnosid_N"/>
</dbReference>
<dbReference type="Pfam" id="PF05592">
    <property type="entry name" value="Bac_rhamnosid"/>
    <property type="match status" value="1"/>
</dbReference>
<dbReference type="Gene3D" id="2.60.420.10">
    <property type="entry name" value="Maltose phosphorylase, domain 3"/>
    <property type="match status" value="1"/>
</dbReference>
<dbReference type="Gene3D" id="2.60.40.10">
    <property type="entry name" value="Immunoglobulins"/>
    <property type="match status" value="1"/>
</dbReference>
<dbReference type="EC" id="3.2.1.40" evidence="2"/>
<dbReference type="InterPro" id="IPR035396">
    <property type="entry name" value="Bac_rhamnosid6H"/>
</dbReference>
<dbReference type="Proteomes" id="UP001300012">
    <property type="component" value="Unassembled WGS sequence"/>
</dbReference>
<evidence type="ECO:0000313" key="9">
    <source>
        <dbReference type="Proteomes" id="UP001300012"/>
    </source>
</evidence>
<dbReference type="EMBL" id="JANQBD010000002">
    <property type="protein sequence ID" value="MCR8630517.1"/>
    <property type="molecule type" value="Genomic_DNA"/>
</dbReference>
<evidence type="ECO:0000259" key="7">
    <source>
        <dbReference type="Pfam" id="PF17390"/>
    </source>
</evidence>
<sequence>MGIVIKRLRVESLDQPLGLETKQPRFSWLLDSEEQAQQQSAYRILVASNADLLQQDIGDCWDSGEVVSDRSVQVSYLGSLLQSGLRYYWKVQVWDAKGAASEWSSIGYWTMGILDPNEWNGEWIGQELDPAIEFPPGLYLRKEFVIDRPVRQATLYATALGVYELHLNGSRVGDEYFAPGWTDYAIRTQYQTYDITASLQAGGNALGAILGTGWYAGQVGMMGREIYGTSPALLLQLDIQFEDGTNSLLITDETWAMNTGPIQYSDMLKGEAYDARKELPDWDRTGFDDSDWKKVSRFEPYTGKLVSQIDPPVRITESINPVKMWLTKQGTHLFDMGQNMVGWVKLQVQGQSGTHITVRHAEMLQDEDTLYIENLRRADQKEIYILKGEGLETFEPHFTFHGFRYVEIEGAAAGELTLESVIGRVVHSDTPGTGSLETSDDMVNRLISNIRWGQRGNYLSVPTDCPQRDERLGWTGDAQIFIRTASYNMDVSRFFAKFMEDMTDGQTPDGAFPDVAPDAGWFEFKQEVVKWFAPDNAGWGDAGVIIPWTLYLMYEDRTILETNYDAMKRWVEYLKTNSTDRIRPDYANYGDWLSINADTPKDVLATAYFAYSTALFVRIARVLGYTDDVSEYSALFEEIRTAFVHTYMDENGIIQGDTQTVYVLALYFGLVSEELKPLAVKRLEELIRENGNHLSTGFLGVGYLLPVLTENGLDELAYSLLHQDTFPSWLYSVKQGATTIWERWDGWTEEAGFQNPGMNSFNHYSLGSVGEWMYRYMAGIDVDTEQPGFKHIVIHPRPGGKLTYVKATVESSYGAISSSWQLNGERFSLQVSIPVNTTATIYLYGTNVLISDGAVEIGLENGKHKYRIGSGNYEFISQIEGAVKAAQLTE</sequence>
<evidence type="ECO:0000313" key="8">
    <source>
        <dbReference type="EMBL" id="MCR8630517.1"/>
    </source>
</evidence>
<dbReference type="SUPFAM" id="SSF48208">
    <property type="entry name" value="Six-hairpin glycosidases"/>
    <property type="match status" value="1"/>
</dbReference>
<accession>A0ABT1YBE6</accession>
<dbReference type="PIRSF" id="PIRSF010631">
    <property type="entry name" value="A-rhamnsds"/>
    <property type="match status" value="1"/>
</dbReference>
<evidence type="ECO:0000256" key="3">
    <source>
        <dbReference type="ARBA" id="ARBA00022801"/>
    </source>
</evidence>
<dbReference type="InterPro" id="IPR035398">
    <property type="entry name" value="Bac_rhamnosid_C"/>
</dbReference>
<feature type="domain" description="Alpha-L-rhamnosidase concanavalin-like" evidence="4">
    <location>
        <begin position="327"/>
        <end position="427"/>
    </location>
</feature>
<dbReference type="InterPro" id="IPR008928">
    <property type="entry name" value="6-hairpin_glycosidase_sf"/>
</dbReference>
<evidence type="ECO:0000259" key="4">
    <source>
        <dbReference type="Pfam" id="PF05592"/>
    </source>
</evidence>
<feature type="domain" description="Bacterial alpha-L-rhamnosidase N-terminal" evidence="5">
    <location>
        <begin position="150"/>
        <end position="317"/>
    </location>
</feature>
<dbReference type="Pfam" id="PF08531">
    <property type="entry name" value="Bac_rhamnosid_N"/>
    <property type="match status" value="1"/>
</dbReference>
<dbReference type="InterPro" id="IPR012341">
    <property type="entry name" value="6hp_glycosidase-like_sf"/>
</dbReference>
<evidence type="ECO:0000259" key="5">
    <source>
        <dbReference type="Pfam" id="PF08531"/>
    </source>
</evidence>
<dbReference type="GO" id="GO:0016787">
    <property type="term" value="F:hydrolase activity"/>
    <property type="evidence" value="ECO:0007669"/>
    <property type="project" value="UniProtKB-KW"/>
</dbReference>
<evidence type="ECO:0000256" key="1">
    <source>
        <dbReference type="ARBA" id="ARBA00001445"/>
    </source>
</evidence>
<reference evidence="8 9" key="1">
    <citation type="submission" date="2022-08" db="EMBL/GenBank/DDBJ databases">
        <title>Paenibacillus endoradicis sp. nov., Paenibacillus radicibacter sp. nov and Paenibacillus pararadicis sp. nov., three cold-adapted plant growth-promoting bacteria isolated from root of Larix gmelinii in Great Khingan.</title>
        <authorList>
            <person name="Xue H."/>
        </authorList>
    </citation>
    <scope>NUCLEOTIDE SEQUENCE [LARGE SCALE GENOMIC DNA]</scope>
    <source>
        <strain evidence="8 9">N5-1-1-5</strain>
    </source>
</reference>
<protein>
    <recommendedName>
        <fullName evidence="2">alpha-L-rhamnosidase</fullName>
        <ecNumber evidence="2">3.2.1.40</ecNumber>
    </recommendedName>
</protein>
<feature type="domain" description="Alpha-L-rhamnosidase C-terminal" evidence="7">
    <location>
        <begin position="784"/>
        <end position="846"/>
    </location>
</feature>
<organism evidence="8 9">
    <name type="scientific">Paenibacillus radicis</name>
    <name type="common">ex Xue et al. 2023</name>
    <dbReference type="NCBI Taxonomy" id="2972489"/>
    <lineage>
        <taxon>Bacteria</taxon>
        <taxon>Bacillati</taxon>
        <taxon>Bacillota</taxon>
        <taxon>Bacilli</taxon>
        <taxon>Bacillales</taxon>
        <taxon>Paenibacillaceae</taxon>
        <taxon>Paenibacillus</taxon>
    </lineage>
</organism>
<keyword evidence="3 8" id="KW-0378">Hydrolase</keyword>
<comment type="catalytic activity">
    <reaction evidence="1">
        <text>Hydrolysis of terminal non-reducing alpha-L-rhamnose residues in alpha-L-rhamnosides.</text>
        <dbReference type="EC" id="3.2.1.40"/>
    </reaction>
</comment>
<dbReference type="Pfam" id="PF17389">
    <property type="entry name" value="Bac_rhamnosid6H"/>
    <property type="match status" value="1"/>
</dbReference>
<dbReference type="InterPro" id="IPR008902">
    <property type="entry name" value="Rhamnosid_concanavalin"/>
</dbReference>
<dbReference type="Pfam" id="PF17390">
    <property type="entry name" value="Bac_rhamnosid_C"/>
    <property type="match status" value="1"/>
</dbReference>